<dbReference type="AlphaFoldDB" id="I2Q4D6"/>
<dbReference type="Gene3D" id="2.60.40.790">
    <property type="match status" value="1"/>
</dbReference>
<dbReference type="eggNOG" id="COG0071">
    <property type="taxonomic scope" value="Bacteria"/>
</dbReference>
<evidence type="ECO:0000256" key="2">
    <source>
        <dbReference type="RuleBase" id="RU003616"/>
    </source>
</evidence>
<dbReference type="Pfam" id="PF00011">
    <property type="entry name" value="HSP20"/>
    <property type="match status" value="1"/>
</dbReference>
<feature type="domain" description="SHSP" evidence="4">
    <location>
        <begin position="33"/>
        <end position="133"/>
    </location>
</feature>
<feature type="region of interest" description="Disordered" evidence="3">
    <location>
        <begin position="124"/>
        <end position="159"/>
    </location>
</feature>
<proteinExistence type="inferred from homology"/>
<dbReference type="SUPFAM" id="SSF49764">
    <property type="entry name" value="HSP20-like chaperones"/>
    <property type="match status" value="1"/>
</dbReference>
<dbReference type="PROSITE" id="PS01031">
    <property type="entry name" value="SHSP"/>
    <property type="match status" value="1"/>
</dbReference>
<dbReference type="CDD" id="cd06464">
    <property type="entry name" value="ACD_sHsps-like"/>
    <property type="match status" value="1"/>
</dbReference>
<sequence>MPDLKSWGVRELSKLKDDLDRRIASVCEDFGLAPAACPEGGLRVAKRDGEWIILCPLPGFTPGDVAVTVTGRVLSIEAVRKRDQGGGMVRISRELALPFPIDQARANLADGVLTVRLARQAPPEARTIPVAGRQGGEEDTPAAEPAGTAETAANDRSTR</sequence>
<dbReference type="InterPro" id="IPR008978">
    <property type="entry name" value="HSP20-like_chaperone"/>
</dbReference>
<accession>I2Q4D6</accession>
<evidence type="ECO:0000313" key="5">
    <source>
        <dbReference type="EMBL" id="EIG54642.1"/>
    </source>
</evidence>
<reference evidence="5" key="1">
    <citation type="submission" date="2011-11" db="EMBL/GenBank/DDBJ databases">
        <title>Improved High-Quality Draft sequence of Desulfovibrio sp. U5L.</title>
        <authorList>
            <consortium name="US DOE Joint Genome Institute"/>
            <person name="Lucas S."/>
            <person name="Han J."/>
            <person name="Lapidus A."/>
            <person name="Cheng J.-F."/>
            <person name="Goodwin L."/>
            <person name="Pitluck S."/>
            <person name="Peters L."/>
            <person name="Ovchinnikova G."/>
            <person name="Held B."/>
            <person name="Detter J.C."/>
            <person name="Han C."/>
            <person name="Tapia R."/>
            <person name="Land M."/>
            <person name="Hauser L."/>
            <person name="Kyrpides N."/>
            <person name="Ivanova N."/>
            <person name="Pagani I."/>
            <person name="Gabster J."/>
            <person name="Walker C."/>
            <person name="Stolyar S."/>
            <person name="Stahl D."/>
            <person name="Arkin A."/>
            <person name="Dehal P."/>
            <person name="Hazen T."/>
            <person name="Woyke T."/>
        </authorList>
    </citation>
    <scope>NUCLEOTIDE SEQUENCE [LARGE SCALE GENOMIC DNA]</scope>
    <source>
        <strain evidence="5">U5L</strain>
    </source>
</reference>
<dbReference type="HOGENOM" id="CLU_1658045_0_0_7"/>
<keyword evidence="5" id="KW-0346">Stress response</keyword>
<dbReference type="InterPro" id="IPR002068">
    <property type="entry name" value="A-crystallin/Hsp20_dom"/>
</dbReference>
<evidence type="ECO:0000259" key="4">
    <source>
        <dbReference type="PROSITE" id="PS01031"/>
    </source>
</evidence>
<gene>
    <name evidence="5" type="ORF">DesU5LDRAFT_3001</name>
</gene>
<evidence type="ECO:0000256" key="3">
    <source>
        <dbReference type="SAM" id="MobiDB-lite"/>
    </source>
</evidence>
<dbReference type="EMBL" id="JH600068">
    <property type="protein sequence ID" value="EIG54642.1"/>
    <property type="molecule type" value="Genomic_DNA"/>
</dbReference>
<organism evidence="5">
    <name type="scientific">Desulfovibrio sp. U5L</name>
    <dbReference type="NCBI Taxonomy" id="596152"/>
    <lineage>
        <taxon>Bacteria</taxon>
        <taxon>Pseudomonadati</taxon>
        <taxon>Thermodesulfobacteriota</taxon>
        <taxon>Desulfovibrionia</taxon>
        <taxon>Desulfovibrionales</taxon>
        <taxon>Desulfovibrionaceae</taxon>
        <taxon>Desulfovibrio</taxon>
    </lineage>
</organism>
<name>I2Q4D6_9BACT</name>
<dbReference type="OrthoDB" id="5458456at2"/>
<comment type="similarity">
    <text evidence="1 2">Belongs to the small heat shock protein (HSP20) family.</text>
</comment>
<evidence type="ECO:0000256" key="1">
    <source>
        <dbReference type="PROSITE-ProRule" id="PRU00285"/>
    </source>
</evidence>
<dbReference type="STRING" id="596152.DesU5LDRAFT_3001"/>
<feature type="compositionally biased region" description="Low complexity" evidence="3">
    <location>
        <begin position="142"/>
        <end position="152"/>
    </location>
</feature>
<protein>
    <submittedName>
        <fullName evidence="5">Molecular chaperone (Small heat shock protein)</fullName>
    </submittedName>
</protein>